<proteinExistence type="predicted"/>
<protein>
    <submittedName>
        <fullName evidence="2">Uncharacterized protein</fullName>
    </submittedName>
</protein>
<dbReference type="EMBL" id="JAULSX010000004">
    <property type="protein sequence ID" value="KAK3493008.1"/>
    <property type="molecule type" value="Genomic_DNA"/>
</dbReference>
<evidence type="ECO:0000313" key="3">
    <source>
        <dbReference type="Proteomes" id="UP001285908"/>
    </source>
</evidence>
<name>A0AAJ0MRU3_9PEZI</name>
<keyword evidence="3" id="KW-1185">Reference proteome</keyword>
<organism evidence="2 3">
    <name type="scientific">Neurospora hispaniola</name>
    <dbReference type="NCBI Taxonomy" id="588809"/>
    <lineage>
        <taxon>Eukaryota</taxon>
        <taxon>Fungi</taxon>
        <taxon>Dikarya</taxon>
        <taxon>Ascomycota</taxon>
        <taxon>Pezizomycotina</taxon>
        <taxon>Sordariomycetes</taxon>
        <taxon>Sordariomycetidae</taxon>
        <taxon>Sordariales</taxon>
        <taxon>Sordariaceae</taxon>
        <taxon>Neurospora</taxon>
    </lineage>
</organism>
<reference evidence="2 3" key="1">
    <citation type="journal article" date="2023" name="Mol. Phylogenet. Evol.">
        <title>Genome-scale phylogeny and comparative genomics of the fungal order Sordariales.</title>
        <authorList>
            <person name="Hensen N."/>
            <person name="Bonometti L."/>
            <person name="Westerberg I."/>
            <person name="Brannstrom I.O."/>
            <person name="Guillou S."/>
            <person name="Cros-Aarteil S."/>
            <person name="Calhoun S."/>
            <person name="Haridas S."/>
            <person name="Kuo A."/>
            <person name="Mondo S."/>
            <person name="Pangilinan J."/>
            <person name="Riley R."/>
            <person name="LaButti K."/>
            <person name="Andreopoulos B."/>
            <person name="Lipzen A."/>
            <person name="Chen C."/>
            <person name="Yan M."/>
            <person name="Daum C."/>
            <person name="Ng V."/>
            <person name="Clum A."/>
            <person name="Steindorff A."/>
            <person name="Ohm R.A."/>
            <person name="Martin F."/>
            <person name="Silar P."/>
            <person name="Natvig D.O."/>
            <person name="Lalanne C."/>
            <person name="Gautier V."/>
            <person name="Ament-Velasquez S.L."/>
            <person name="Kruys A."/>
            <person name="Hutchinson M.I."/>
            <person name="Powell A.J."/>
            <person name="Barry K."/>
            <person name="Miller A.N."/>
            <person name="Grigoriev I.V."/>
            <person name="Debuchy R."/>
            <person name="Gladieux P."/>
            <person name="Hiltunen Thoren M."/>
            <person name="Johannesson H."/>
        </authorList>
    </citation>
    <scope>NUCLEOTIDE SEQUENCE [LARGE SCALE GENOMIC DNA]</scope>
    <source>
        <strain evidence="2 3">FGSC 10403</strain>
    </source>
</reference>
<evidence type="ECO:0000313" key="2">
    <source>
        <dbReference type="EMBL" id="KAK3493008.1"/>
    </source>
</evidence>
<evidence type="ECO:0000256" key="1">
    <source>
        <dbReference type="SAM" id="MobiDB-lite"/>
    </source>
</evidence>
<dbReference type="AlphaFoldDB" id="A0AAJ0MRU3"/>
<gene>
    <name evidence="2" type="ORF">B0T23DRAFT_396283</name>
</gene>
<sequence>MSSTSSSHASATHHAEFLEEGEIREDQDNDCLEEGENKLISPPLPMHYSLDGGLRITTGISENDYHVVGDGFRLFALPAPTFNRQFTLQFSFANEHEEYTNSGRCDIYA</sequence>
<dbReference type="Proteomes" id="UP001285908">
    <property type="component" value="Unassembled WGS sequence"/>
</dbReference>
<feature type="compositionally biased region" description="Acidic residues" evidence="1">
    <location>
        <begin position="18"/>
        <end position="34"/>
    </location>
</feature>
<feature type="region of interest" description="Disordered" evidence="1">
    <location>
        <begin position="1"/>
        <end position="44"/>
    </location>
</feature>
<comment type="caution">
    <text evidence="2">The sequence shown here is derived from an EMBL/GenBank/DDBJ whole genome shotgun (WGS) entry which is preliminary data.</text>
</comment>
<dbReference type="RefSeq" id="XP_062693466.1">
    <property type="nucleotide sequence ID" value="XM_062838236.1"/>
</dbReference>
<feature type="compositionally biased region" description="Low complexity" evidence="1">
    <location>
        <begin position="1"/>
        <end position="12"/>
    </location>
</feature>
<accession>A0AAJ0MRU3</accession>
<dbReference type="GeneID" id="87875858"/>